<sequence length="55" mass="6247">MLCEFCGKPYDDHPQCPQCGYTYCDAQYYLDHRLCGEPTPEPPTIDAKAKTTTTE</sequence>
<evidence type="ECO:0000313" key="1">
    <source>
        <dbReference type="EMBL" id="QJA98165.1"/>
    </source>
</evidence>
<dbReference type="AlphaFoldDB" id="A0A6M3LZH2"/>
<dbReference type="EMBL" id="MT143558">
    <property type="protein sequence ID" value="QJA98165.1"/>
    <property type="molecule type" value="Genomic_DNA"/>
</dbReference>
<accession>A0A6M3LZH2</accession>
<proteinExistence type="predicted"/>
<gene>
    <name evidence="1" type="ORF">MM415B05627_0003</name>
</gene>
<name>A0A6M3LZH2_9ZZZZ</name>
<protein>
    <submittedName>
        <fullName evidence="1">Uncharacterized protein</fullName>
    </submittedName>
</protein>
<reference evidence="1" key="1">
    <citation type="submission" date="2020-03" db="EMBL/GenBank/DDBJ databases">
        <title>The deep terrestrial virosphere.</title>
        <authorList>
            <person name="Holmfeldt K."/>
            <person name="Nilsson E."/>
            <person name="Simone D."/>
            <person name="Lopez-Fernandez M."/>
            <person name="Wu X."/>
            <person name="de Brujin I."/>
            <person name="Lundin D."/>
            <person name="Andersson A."/>
            <person name="Bertilsson S."/>
            <person name="Dopson M."/>
        </authorList>
    </citation>
    <scope>NUCLEOTIDE SEQUENCE</scope>
    <source>
        <strain evidence="1">MM415B05627</strain>
    </source>
</reference>
<organism evidence="1">
    <name type="scientific">viral metagenome</name>
    <dbReference type="NCBI Taxonomy" id="1070528"/>
    <lineage>
        <taxon>unclassified sequences</taxon>
        <taxon>metagenomes</taxon>
        <taxon>organismal metagenomes</taxon>
    </lineage>
</organism>